<keyword evidence="4 7" id="KW-1133">Transmembrane helix</keyword>
<evidence type="ECO:0000256" key="3">
    <source>
        <dbReference type="ARBA" id="ARBA00022692"/>
    </source>
</evidence>
<evidence type="ECO:0000256" key="7">
    <source>
        <dbReference type="SAM" id="Phobius"/>
    </source>
</evidence>
<name>A0A7W1XV80_9BACL</name>
<evidence type="ECO:0000256" key="4">
    <source>
        <dbReference type="ARBA" id="ARBA00022989"/>
    </source>
</evidence>
<evidence type="ECO:0000256" key="2">
    <source>
        <dbReference type="ARBA" id="ARBA00022475"/>
    </source>
</evidence>
<keyword evidence="2" id="KW-1003">Cell membrane</keyword>
<feature type="compositionally biased region" description="Polar residues" evidence="6">
    <location>
        <begin position="293"/>
        <end position="314"/>
    </location>
</feature>
<evidence type="ECO:0000256" key="6">
    <source>
        <dbReference type="SAM" id="MobiDB-lite"/>
    </source>
</evidence>
<dbReference type="Proteomes" id="UP000538292">
    <property type="component" value="Unassembled WGS sequence"/>
</dbReference>
<accession>A0A7W1XV80</accession>
<feature type="domain" description="RsgI N-terminal anti-sigma" evidence="8">
    <location>
        <begin position="10"/>
        <end position="57"/>
    </location>
</feature>
<dbReference type="EMBL" id="JACEOL010000071">
    <property type="protein sequence ID" value="MBA4603808.1"/>
    <property type="molecule type" value="Genomic_DNA"/>
</dbReference>
<feature type="compositionally biased region" description="Basic and acidic residues" evidence="6">
    <location>
        <begin position="435"/>
        <end position="448"/>
    </location>
</feature>
<comment type="subcellular location">
    <subcellularLocation>
        <location evidence="1">Cell membrane</location>
        <topology evidence="1">Single-pass membrane protein</topology>
    </subcellularLocation>
</comment>
<dbReference type="InterPro" id="IPR055431">
    <property type="entry name" value="RsgI_M"/>
</dbReference>
<dbReference type="GO" id="GO:0005886">
    <property type="term" value="C:plasma membrane"/>
    <property type="evidence" value="ECO:0007669"/>
    <property type="project" value="UniProtKB-SubCell"/>
</dbReference>
<dbReference type="RefSeq" id="WP_181742280.1">
    <property type="nucleotide sequence ID" value="NZ_JACEOL010000071.1"/>
</dbReference>
<organism evidence="9 10">
    <name type="scientific">Thermoactinomyces mirandus</name>
    <dbReference type="NCBI Taxonomy" id="2756294"/>
    <lineage>
        <taxon>Bacteria</taxon>
        <taxon>Bacillati</taxon>
        <taxon>Bacillota</taxon>
        <taxon>Bacilli</taxon>
        <taxon>Bacillales</taxon>
        <taxon>Thermoactinomycetaceae</taxon>
        <taxon>Thermoactinomyces</taxon>
    </lineage>
</organism>
<evidence type="ECO:0000256" key="5">
    <source>
        <dbReference type="ARBA" id="ARBA00023136"/>
    </source>
</evidence>
<evidence type="ECO:0000313" key="9">
    <source>
        <dbReference type="EMBL" id="MBA4603808.1"/>
    </source>
</evidence>
<feature type="compositionally biased region" description="Basic and acidic residues" evidence="6">
    <location>
        <begin position="367"/>
        <end position="376"/>
    </location>
</feature>
<dbReference type="PROSITE" id="PS51849">
    <property type="entry name" value="RSGI_N"/>
    <property type="match status" value="1"/>
</dbReference>
<proteinExistence type="predicted"/>
<feature type="compositionally biased region" description="Basic and acidic residues" evidence="6">
    <location>
        <begin position="329"/>
        <end position="338"/>
    </location>
</feature>
<dbReference type="AlphaFoldDB" id="A0A7W1XV80"/>
<gene>
    <name evidence="9" type="ORF">H2C83_16195</name>
</gene>
<keyword evidence="5 7" id="KW-0472">Membrane</keyword>
<evidence type="ECO:0000259" key="8">
    <source>
        <dbReference type="PROSITE" id="PS51849"/>
    </source>
</evidence>
<keyword evidence="10" id="KW-1185">Reference proteome</keyword>
<feature type="transmembrane region" description="Helical" evidence="7">
    <location>
        <begin position="63"/>
        <end position="86"/>
    </location>
</feature>
<evidence type="ECO:0000256" key="1">
    <source>
        <dbReference type="ARBA" id="ARBA00004162"/>
    </source>
</evidence>
<reference evidence="9 10" key="1">
    <citation type="submission" date="2020-07" db="EMBL/GenBank/DDBJ databases">
        <title>Thermoactinomyces phylogeny.</title>
        <authorList>
            <person name="Dunlap C."/>
        </authorList>
    </citation>
    <scope>NUCLEOTIDE SEQUENCE [LARGE SCALE GENOMIC DNA]</scope>
    <source>
        <strain evidence="9 10">AMNI-1</strain>
    </source>
</reference>
<feature type="region of interest" description="Disordered" evidence="6">
    <location>
        <begin position="277"/>
        <end position="460"/>
    </location>
</feature>
<protein>
    <submittedName>
        <fullName evidence="9">Anti-sigma factor domain-containing protein</fullName>
    </submittedName>
</protein>
<dbReference type="InterPro" id="IPR024449">
    <property type="entry name" value="Anti-sigma_RsgI_N"/>
</dbReference>
<comment type="caution">
    <text evidence="9">The sequence shown here is derived from an EMBL/GenBank/DDBJ whole genome shotgun (WGS) entry which is preliminary data.</text>
</comment>
<keyword evidence="3 7" id="KW-0812">Transmembrane</keyword>
<feature type="compositionally biased region" description="Polar residues" evidence="6">
    <location>
        <begin position="341"/>
        <end position="358"/>
    </location>
</feature>
<sequence>MSENKKIQKGLVVDVLAKERKVIVLMPDGDIQKVKPNRRYEIGEEISFKQEIVIRKVLNWGRVIRYASALSLVLILVFANSLFSIWNSDHPKDVYAEIFIESKSDAQVKLNKEQEVVEANPLNKPGARVIDNLDHPEGEPVGDFIDDYFEEMKKQGYIGPEDKAIISVVSDDHIKIRDEILRNVKEAINQSNFIKSNEIEVLTVSIPYQTAVKADQLGVTPGKFSLAMIADSVGAGNTVPLGILKVMTVTELVDANPEATRILSGTPEVELVELTEQLGTDVPVETEEKQPVTAMTSPAAEQTVKETTVQNTSEPKNELAIQGSTASSEKPKPVENRKSTKGVSSTTGNSKPEQTPPTKGNEMPSESAKDSDEQKPAGEVTSPSDKQPAGEVKPPTDKQPAGEVKPPTDKQPAGEVKPPTDKQPADSDQDGNTGSEEKPAEDDGKQNEEDTNDKNPSILDQVVSLVLNLKVL</sequence>
<dbReference type="Pfam" id="PF12791">
    <property type="entry name" value="RsgI_N"/>
    <property type="match status" value="1"/>
</dbReference>
<dbReference type="Pfam" id="PF23750">
    <property type="entry name" value="RsgI_M"/>
    <property type="match status" value="1"/>
</dbReference>
<evidence type="ECO:0000313" key="10">
    <source>
        <dbReference type="Proteomes" id="UP000538292"/>
    </source>
</evidence>